<evidence type="ECO:0000313" key="9">
    <source>
        <dbReference type="Proteomes" id="UP000054477"/>
    </source>
</evidence>
<organism evidence="8 9">
    <name type="scientific">Laccaria amethystina LaAM-08-1</name>
    <dbReference type="NCBI Taxonomy" id="1095629"/>
    <lineage>
        <taxon>Eukaryota</taxon>
        <taxon>Fungi</taxon>
        <taxon>Dikarya</taxon>
        <taxon>Basidiomycota</taxon>
        <taxon>Agaricomycotina</taxon>
        <taxon>Agaricomycetes</taxon>
        <taxon>Agaricomycetidae</taxon>
        <taxon>Agaricales</taxon>
        <taxon>Agaricineae</taxon>
        <taxon>Hydnangiaceae</taxon>
        <taxon>Laccaria</taxon>
    </lineage>
</organism>
<keyword evidence="5" id="KW-0271">Exosome</keyword>
<evidence type="ECO:0000259" key="7">
    <source>
        <dbReference type="Pfam" id="PF01138"/>
    </source>
</evidence>
<gene>
    <name evidence="8" type="ORF">K443DRAFT_672014</name>
</gene>
<dbReference type="Proteomes" id="UP000054477">
    <property type="component" value="Unassembled WGS sequence"/>
</dbReference>
<dbReference type="GO" id="GO:0005730">
    <property type="term" value="C:nucleolus"/>
    <property type="evidence" value="ECO:0007669"/>
    <property type="project" value="UniProtKB-SubCell"/>
</dbReference>
<dbReference type="OrthoDB" id="272245at2759"/>
<dbReference type="GO" id="GO:0000177">
    <property type="term" value="C:cytoplasmic exosome (RNase complex)"/>
    <property type="evidence" value="ECO:0007669"/>
    <property type="project" value="TreeGrafter"/>
</dbReference>
<evidence type="ECO:0000256" key="6">
    <source>
        <dbReference type="ARBA" id="ARBA00042523"/>
    </source>
</evidence>
<comment type="similarity">
    <text evidence="3">Belongs to the RNase PH family.</text>
</comment>
<evidence type="ECO:0000256" key="1">
    <source>
        <dbReference type="ARBA" id="ARBA00004496"/>
    </source>
</evidence>
<dbReference type="InterPro" id="IPR050590">
    <property type="entry name" value="Exosome_comp_Rrp42_subfam"/>
</dbReference>
<dbReference type="GO" id="GO:0000467">
    <property type="term" value="P:exonucleolytic trimming to generate mature 3'-end of 5.8S rRNA from tricistronic rRNA transcript (SSU-rRNA, 5.8S rRNA, LSU-rRNA)"/>
    <property type="evidence" value="ECO:0007669"/>
    <property type="project" value="TreeGrafter"/>
</dbReference>
<dbReference type="InterPro" id="IPR036345">
    <property type="entry name" value="ExoRNase_PH_dom2_sf"/>
</dbReference>
<proteinExistence type="inferred from homology"/>
<reference evidence="9" key="2">
    <citation type="submission" date="2015-01" db="EMBL/GenBank/DDBJ databases">
        <title>Evolutionary Origins and Diversification of the Mycorrhizal Mutualists.</title>
        <authorList>
            <consortium name="DOE Joint Genome Institute"/>
            <consortium name="Mycorrhizal Genomics Consortium"/>
            <person name="Kohler A."/>
            <person name="Kuo A."/>
            <person name="Nagy L.G."/>
            <person name="Floudas D."/>
            <person name="Copeland A."/>
            <person name="Barry K.W."/>
            <person name="Cichocki N."/>
            <person name="Veneault-Fourrey C."/>
            <person name="LaButti K."/>
            <person name="Lindquist E.A."/>
            <person name="Lipzen A."/>
            <person name="Lundell T."/>
            <person name="Morin E."/>
            <person name="Murat C."/>
            <person name="Riley R."/>
            <person name="Ohm R."/>
            <person name="Sun H."/>
            <person name="Tunlid A."/>
            <person name="Henrissat B."/>
            <person name="Grigoriev I.V."/>
            <person name="Hibbett D.S."/>
            <person name="Martin F."/>
        </authorList>
    </citation>
    <scope>NUCLEOTIDE SEQUENCE [LARGE SCALE GENOMIC DNA]</scope>
    <source>
        <strain evidence="9">LaAM-08-1</strain>
    </source>
</reference>
<dbReference type="GO" id="GO:0071038">
    <property type="term" value="P:TRAMP-dependent tRNA surveillance pathway"/>
    <property type="evidence" value="ECO:0007669"/>
    <property type="project" value="TreeGrafter"/>
</dbReference>
<dbReference type="GO" id="GO:0000176">
    <property type="term" value="C:nuclear exosome (RNase complex)"/>
    <property type="evidence" value="ECO:0007669"/>
    <property type="project" value="UniProtKB-ARBA"/>
</dbReference>
<dbReference type="HOGENOM" id="CLU_038194_2_0_1"/>
<dbReference type="Gene3D" id="3.30.230.70">
    <property type="entry name" value="GHMP Kinase, N-terminal domain"/>
    <property type="match status" value="1"/>
</dbReference>
<dbReference type="AlphaFoldDB" id="A0A0C9XVB4"/>
<evidence type="ECO:0000256" key="2">
    <source>
        <dbReference type="ARBA" id="ARBA00004604"/>
    </source>
</evidence>
<dbReference type="GO" id="GO:0034475">
    <property type="term" value="P:U4 snRNA 3'-end processing"/>
    <property type="evidence" value="ECO:0007669"/>
    <property type="project" value="TreeGrafter"/>
</dbReference>
<evidence type="ECO:0000256" key="5">
    <source>
        <dbReference type="ARBA" id="ARBA00022835"/>
    </source>
</evidence>
<dbReference type="GO" id="GO:0034476">
    <property type="term" value="P:U5 snRNA 3'-end processing"/>
    <property type="evidence" value="ECO:0007669"/>
    <property type="project" value="TreeGrafter"/>
</dbReference>
<reference evidence="8 9" key="1">
    <citation type="submission" date="2014-04" db="EMBL/GenBank/DDBJ databases">
        <authorList>
            <consortium name="DOE Joint Genome Institute"/>
            <person name="Kuo A."/>
            <person name="Kohler A."/>
            <person name="Nagy L.G."/>
            <person name="Floudas D."/>
            <person name="Copeland A."/>
            <person name="Barry K.W."/>
            <person name="Cichocki N."/>
            <person name="Veneault-Fourrey C."/>
            <person name="LaButti K."/>
            <person name="Lindquist E.A."/>
            <person name="Lipzen A."/>
            <person name="Lundell T."/>
            <person name="Morin E."/>
            <person name="Murat C."/>
            <person name="Sun H."/>
            <person name="Tunlid A."/>
            <person name="Henrissat B."/>
            <person name="Grigoriev I.V."/>
            <person name="Hibbett D.S."/>
            <person name="Martin F."/>
            <person name="Nordberg H.P."/>
            <person name="Cantor M.N."/>
            <person name="Hua S.X."/>
        </authorList>
    </citation>
    <scope>NUCLEOTIDE SEQUENCE [LARGE SCALE GENOMIC DNA]</scope>
    <source>
        <strain evidence="8 9">LaAM-08-1</strain>
    </source>
</reference>
<dbReference type="GO" id="GO:0035925">
    <property type="term" value="F:mRNA 3'-UTR AU-rich region binding"/>
    <property type="evidence" value="ECO:0007669"/>
    <property type="project" value="TreeGrafter"/>
</dbReference>
<dbReference type="PANTHER" id="PTHR11097">
    <property type="entry name" value="EXOSOME COMPLEX EXONUCLEASE RIBOSOMAL RNA PROCESSING PROTEIN"/>
    <property type="match status" value="1"/>
</dbReference>
<dbReference type="STRING" id="1095629.A0A0C9XVB4"/>
<dbReference type="SUPFAM" id="SSF54211">
    <property type="entry name" value="Ribosomal protein S5 domain 2-like"/>
    <property type="match status" value="1"/>
</dbReference>
<dbReference type="SUPFAM" id="SSF55666">
    <property type="entry name" value="Ribonuclease PH domain 2-like"/>
    <property type="match status" value="1"/>
</dbReference>
<dbReference type="GO" id="GO:0071028">
    <property type="term" value="P:nuclear mRNA surveillance"/>
    <property type="evidence" value="ECO:0007669"/>
    <property type="project" value="TreeGrafter"/>
</dbReference>
<dbReference type="GO" id="GO:0071035">
    <property type="term" value="P:nuclear polyadenylation-dependent rRNA catabolic process"/>
    <property type="evidence" value="ECO:0007669"/>
    <property type="project" value="TreeGrafter"/>
</dbReference>
<name>A0A0C9XVB4_9AGAR</name>
<dbReference type="GO" id="GO:0016075">
    <property type="term" value="P:rRNA catabolic process"/>
    <property type="evidence" value="ECO:0007669"/>
    <property type="project" value="TreeGrafter"/>
</dbReference>
<feature type="domain" description="Exoribonuclease phosphorolytic" evidence="7">
    <location>
        <begin position="33"/>
        <end position="175"/>
    </location>
</feature>
<dbReference type="EMBL" id="KN838540">
    <property type="protein sequence ID" value="KIK08971.1"/>
    <property type="molecule type" value="Genomic_DNA"/>
</dbReference>
<dbReference type="PANTHER" id="PTHR11097:SF8">
    <property type="entry name" value="EXOSOME COMPLEX COMPONENT RRP42"/>
    <property type="match status" value="1"/>
</dbReference>
<evidence type="ECO:0000256" key="3">
    <source>
        <dbReference type="ARBA" id="ARBA00006678"/>
    </source>
</evidence>
<evidence type="ECO:0000256" key="4">
    <source>
        <dbReference type="ARBA" id="ARBA00022490"/>
    </source>
</evidence>
<dbReference type="InterPro" id="IPR001247">
    <property type="entry name" value="ExoRNase_PH_dom1"/>
</dbReference>
<keyword evidence="9" id="KW-1185">Reference proteome</keyword>
<keyword evidence="4" id="KW-0963">Cytoplasm</keyword>
<dbReference type="GO" id="GO:0034473">
    <property type="term" value="P:U1 snRNA 3'-end processing"/>
    <property type="evidence" value="ECO:0007669"/>
    <property type="project" value="TreeGrafter"/>
</dbReference>
<evidence type="ECO:0000313" key="8">
    <source>
        <dbReference type="EMBL" id="KIK08971.1"/>
    </source>
</evidence>
<sequence length="345" mass="37657">MATTAISKAEQSYIQTALLSDPPLRTDGRSLQDFRSVALETGVAPLANGSARISVGRDPHDGSGGTEVLAAVKVEVESVEEGGVDAGRIVCTVSCSPAAYPQLATAALEDLQYDMTTIIHQTLSHPSLHPKNLRILPGKKSWLLNLDLIVLADSGNIYDALFMAARAALWDTKIPRTRAVEYKARKGVAGSTGVSAAVGKLGGSGDMDIDEDTPSGFDTRQIQHAIDFELPDYWDEGEVLDGRDTWPVCITLNLVPPVHFLDAILREEAAAPLKVLLIYSFPTSEKPRVQGMRMLGPSELTLEQIKDLVNRGEQYARNVSTALHTKLKDEDVRRNQKAREKFERR</sequence>
<dbReference type="Pfam" id="PF01138">
    <property type="entry name" value="RNase_PH"/>
    <property type="match status" value="1"/>
</dbReference>
<dbReference type="InterPro" id="IPR020568">
    <property type="entry name" value="Ribosomal_Su5_D2-typ_SF"/>
</dbReference>
<comment type="subcellular location">
    <subcellularLocation>
        <location evidence="1">Cytoplasm</location>
    </subcellularLocation>
    <subcellularLocation>
        <location evidence="2">Nucleus</location>
        <location evidence="2">Nucleolus</location>
    </subcellularLocation>
</comment>
<accession>A0A0C9XVB4</accession>
<protein>
    <recommendedName>
        <fullName evidence="6">Ribosomal RNA-processing protein 42</fullName>
    </recommendedName>
</protein>
<dbReference type="InterPro" id="IPR027408">
    <property type="entry name" value="PNPase/RNase_PH_dom_sf"/>
</dbReference>